<dbReference type="InterPro" id="IPR011042">
    <property type="entry name" value="6-blade_b-propeller_TolB-like"/>
</dbReference>
<dbReference type="GO" id="GO:0008270">
    <property type="term" value="F:zinc ion binding"/>
    <property type="evidence" value="ECO:0007669"/>
    <property type="project" value="UniProtKB-KW"/>
</dbReference>
<evidence type="ECO:0000313" key="4">
    <source>
        <dbReference type="EMBL" id="KAA0177639.1"/>
    </source>
</evidence>
<evidence type="ECO:0000256" key="3">
    <source>
        <dbReference type="SAM" id="MobiDB-lite"/>
    </source>
</evidence>
<accession>A0A5A8EJ55</accession>
<dbReference type="SUPFAM" id="SSF63825">
    <property type="entry name" value="YWTD domain"/>
    <property type="match status" value="1"/>
</dbReference>
<sequence>MLSSGRAKPTARLSSRLPGKGKHKRRAYPRLKARLDVPDAGDGGDGPSGVGAGGQAAGMSAPALQAGFLPMAVPPSAEHRRALRLDPRKGQLNAPRGVAVDAARGLAVVANTGRNCLTLFSLRTGEFIRDIGRHGAGQHDFNYPSGVAFMPQTGWIVVADMMNNRVVLLTVDGDFIGQFGSSGVGLGNMQHPADVAVAESYIVVSEWSGQRLQLFTLMGAAVRIIEVPGEKECYGVCFDAQRRRILAVDRTIVGWSEYSLSGEVLRRVCANSADCPLRRPCGVGVNSLGQILLSDAERNSIHKFRQDGSWAGLLIQGHTSEFESDTAAQGGPVVMRTPPVIDGLDVKMSEPMDSHAARAKELEVFPEERFLRVGRIFAFPCLFDVTESNVFVSCILSSSIEWVVDTDVSYSRRRELIKAFAWLHSRLRYARRGIQLPSWVMPQLPHQPPPT</sequence>
<dbReference type="OrthoDB" id="342730at2759"/>
<feature type="compositionally biased region" description="Gly residues" evidence="3">
    <location>
        <begin position="41"/>
        <end position="56"/>
    </location>
</feature>
<feature type="compositionally biased region" description="Basic residues" evidence="3">
    <location>
        <begin position="19"/>
        <end position="32"/>
    </location>
</feature>
<evidence type="ECO:0008006" key="6">
    <source>
        <dbReference type="Google" id="ProtNLM"/>
    </source>
</evidence>
<dbReference type="PANTHER" id="PTHR24104:SF25">
    <property type="entry name" value="PROTEIN LIN-41"/>
    <property type="match status" value="1"/>
</dbReference>
<dbReference type="Gene3D" id="2.120.10.30">
    <property type="entry name" value="TolB, C-terminal domain"/>
    <property type="match status" value="1"/>
</dbReference>
<reference evidence="4 5" key="1">
    <citation type="submission" date="2019-07" db="EMBL/GenBank/DDBJ databases">
        <title>Genomes of Cafeteria roenbergensis.</title>
        <authorList>
            <person name="Fischer M.G."/>
            <person name="Hackl T."/>
            <person name="Roman M."/>
        </authorList>
    </citation>
    <scope>NUCLEOTIDE SEQUENCE [LARGE SCALE GENOMIC DNA]</scope>
    <source>
        <strain evidence="4 5">E4-10P</strain>
    </source>
</reference>
<feature type="region of interest" description="Disordered" evidence="3">
    <location>
        <begin position="1"/>
        <end position="57"/>
    </location>
</feature>
<gene>
    <name evidence="4" type="ORF">FNF27_00812</name>
</gene>
<evidence type="ECO:0000256" key="1">
    <source>
        <dbReference type="ARBA" id="ARBA00022737"/>
    </source>
</evidence>
<dbReference type="PROSITE" id="PS51125">
    <property type="entry name" value="NHL"/>
    <property type="match status" value="1"/>
</dbReference>
<feature type="repeat" description="NHL" evidence="2">
    <location>
        <begin position="131"/>
        <end position="172"/>
    </location>
</feature>
<evidence type="ECO:0000256" key="2">
    <source>
        <dbReference type="PROSITE-ProRule" id="PRU00504"/>
    </source>
</evidence>
<protein>
    <recommendedName>
        <fullName evidence="6">SMP-30/Gluconolactonase/LRE-like region domain-containing protein</fullName>
    </recommendedName>
</protein>
<organism evidence="4 5">
    <name type="scientific">Cafeteria roenbergensis</name>
    <name type="common">Marine flagellate</name>
    <dbReference type="NCBI Taxonomy" id="33653"/>
    <lineage>
        <taxon>Eukaryota</taxon>
        <taxon>Sar</taxon>
        <taxon>Stramenopiles</taxon>
        <taxon>Bigyra</taxon>
        <taxon>Opalozoa</taxon>
        <taxon>Bicosoecida</taxon>
        <taxon>Cafeteriaceae</taxon>
        <taxon>Cafeteria</taxon>
    </lineage>
</organism>
<comment type="caution">
    <text evidence="4">The sequence shown here is derived from an EMBL/GenBank/DDBJ whole genome shotgun (WGS) entry which is preliminary data.</text>
</comment>
<proteinExistence type="predicted"/>
<dbReference type="InterPro" id="IPR001258">
    <property type="entry name" value="NHL_repeat"/>
</dbReference>
<dbReference type="CDD" id="cd05819">
    <property type="entry name" value="NHL"/>
    <property type="match status" value="1"/>
</dbReference>
<dbReference type="InterPro" id="IPR050952">
    <property type="entry name" value="TRIM-NHL_E3_ligases"/>
</dbReference>
<keyword evidence="1" id="KW-0677">Repeat</keyword>
<dbReference type="AlphaFoldDB" id="A0A5A8EJ55"/>
<evidence type="ECO:0000313" key="5">
    <source>
        <dbReference type="Proteomes" id="UP000322899"/>
    </source>
</evidence>
<dbReference type="EMBL" id="VLTO01000003">
    <property type="protein sequence ID" value="KAA0177639.1"/>
    <property type="molecule type" value="Genomic_DNA"/>
</dbReference>
<dbReference type="Proteomes" id="UP000322899">
    <property type="component" value="Unassembled WGS sequence"/>
</dbReference>
<dbReference type="PANTHER" id="PTHR24104">
    <property type="entry name" value="E3 UBIQUITIN-PROTEIN LIGASE NHLRC1-RELATED"/>
    <property type="match status" value="1"/>
</dbReference>
<name>A0A5A8EJ55_CAFRO</name>